<dbReference type="GO" id="GO:0016020">
    <property type="term" value="C:membrane"/>
    <property type="evidence" value="ECO:0007669"/>
    <property type="project" value="TreeGrafter"/>
</dbReference>
<dbReference type="InterPro" id="IPR002347">
    <property type="entry name" value="SDR_fam"/>
</dbReference>
<dbReference type="EC" id="1.-.-.-" evidence="4"/>
<evidence type="ECO:0000313" key="4">
    <source>
        <dbReference type="EMBL" id="MBB6144502.1"/>
    </source>
</evidence>
<dbReference type="PANTHER" id="PTHR44196">
    <property type="entry name" value="DEHYDROGENASE/REDUCTASE SDR FAMILY MEMBER 7B"/>
    <property type="match status" value="1"/>
</dbReference>
<dbReference type="PRINTS" id="PR00081">
    <property type="entry name" value="GDHRDH"/>
</dbReference>
<dbReference type="PRINTS" id="PR00080">
    <property type="entry name" value="SDRFAMILY"/>
</dbReference>
<gene>
    <name evidence="4" type="ORF">HNQ77_002454</name>
</gene>
<organism evidence="4 5">
    <name type="scientific">Silvibacterium bohemicum</name>
    <dbReference type="NCBI Taxonomy" id="1577686"/>
    <lineage>
        <taxon>Bacteria</taxon>
        <taxon>Pseudomonadati</taxon>
        <taxon>Acidobacteriota</taxon>
        <taxon>Terriglobia</taxon>
        <taxon>Terriglobales</taxon>
        <taxon>Acidobacteriaceae</taxon>
        <taxon>Silvibacterium</taxon>
    </lineage>
</organism>
<comment type="caution">
    <text evidence="4">The sequence shown here is derived from an EMBL/GenBank/DDBJ whole genome shotgun (WGS) entry which is preliminary data.</text>
</comment>
<proteinExistence type="inferred from homology"/>
<accession>A0A841JSW1</accession>
<dbReference type="Gene3D" id="3.40.50.720">
    <property type="entry name" value="NAD(P)-binding Rossmann-like Domain"/>
    <property type="match status" value="1"/>
</dbReference>
<evidence type="ECO:0000256" key="1">
    <source>
        <dbReference type="ARBA" id="ARBA00006484"/>
    </source>
</evidence>
<keyword evidence="2 4" id="KW-0560">Oxidoreductase</keyword>
<dbReference type="InterPro" id="IPR036291">
    <property type="entry name" value="NAD(P)-bd_dom_sf"/>
</dbReference>
<dbReference type="PROSITE" id="PS00061">
    <property type="entry name" value="ADH_SHORT"/>
    <property type="match status" value="1"/>
</dbReference>
<dbReference type="PANTHER" id="PTHR44196:SF1">
    <property type="entry name" value="DEHYDROGENASE_REDUCTASE SDR FAMILY MEMBER 7B"/>
    <property type="match status" value="1"/>
</dbReference>
<dbReference type="GO" id="GO:0016491">
    <property type="term" value="F:oxidoreductase activity"/>
    <property type="evidence" value="ECO:0007669"/>
    <property type="project" value="UniProtKB-KW"/>
</dbReference>
<dbReference type="Proteomes" id="UP000538666">
    <property type="component" value="Unassembled WGS sequence"/>
</dbReference>
<keyword evidence="5" id="KW-1185">Reference proteome</keyword>
<protein>
    <submittedName>
        <fullName evidence="4">Putative oxidoreductase</fullName>
        <ecNumber evidence="4">1.-.-.-</ecNumber>
    </submittedName>
</protein>
<dbReference type="RefSeq" id="WP_050059344.1">
    <property type="nucleotide sequence ID" value="NZ_JACHEK010000004.1"/>
</dbReference>
<dbReference type="OrthoDB" id="9810734at2"/>
<dbReference type="AlphaFoldDB" id="A0A841JSW1"/>
<dbReference type="EMBL" id="JACHEK010000004">
    <property type="protein sequence ID" value="MBB6144502.1"/>
    <property type="molecule type" value="Genomic_DNA"/>
</dbReference>
<comment type="similarity">
    <text evidence="1 3">Belongs to the short-chain dehydrogenases/reductases (SDR) family.</text>
</comment>
<dbReference type="Pfam" id="PF00106">
    <property type="entry name" value="adh_short"/>
    <property type="match status" value="1"/>
</dbReference>
<evidence type="ECO:0000313" key="5">
    <source>
        <dbReference type="Proteomes" id="UP000538666"/>
    </source>
</evidence>
<evidence type="ECO:0000256" key="3">
    <source>
        <dbReference type="RuleBase" id="RU000363"/>
    </source>
</evidence>
<dbReference type="SUPFAM" id="SSF51735">
    <property type="entry name" value="NAD(P)-binding Rossmann-fold domains"/>
    <property type="match status" value="1"/>
</dbReference>
<dbReference type="InterPro" id="IPR020904">
    <property type="entry name" value="Sc_DH/Rdtase_CS"/>
</dbReference>
<reference evidence="4 5" key="1">
    <citation type="submission" date="2020-08" db="EMBL/GenBank/DDBJ databases">
        <title>Genomic Encyclopedia of Type Strains, Phase IV (KMG-IV): sequencing the most valuable type-strain genomes for metagenomic binning, comparative biology and taxonomic classification.</title>
        <authorList>
            <person name="Goeker M."/>
        </authorList>
    </citation>
    <scope>NUCLEOTIDE SEQUENCE [LARGE SCALE GENOMIC DNA]</scope>
    <source>
        <strain evidence="4 5">DSM 103733</strain>
    </source>
</reference>
<name>A0A841JSW1_9BACT</name>
<sequence length="260" mass="27629">MKLSANTILITGATSGIGLELALQLLALKNTVIITGRDASKLQKIAMDHPDFHGIQSDVNDPQAIASLYQTVVQRFPGLNVLINNAGIMRKINLQDAGGDLKDISLEIETNLMGPIRMVKQFLPLLIAQPSAAIVNVSSGLAFSPFPISPIYCATKAGIHSFTQSLRVQLKNTKIKVFELAPPATDTPLQGAFTAADLKGAPMMGLKKMVTVAIGGLRKDKPEILPGLSKVLRAGSRIAPNIMVKAASGPVETMLTETKV</sequence>
<evidence type="ECO:0000256" key="2">
    <source>
        <dbReference type="ARBA" id="ARBA00023002"/>
    </source>
</evidence>